<evidence type="ECO:0000256" key="2">
    <source>
        <dbReference type="ARBA" id="ARBA00004496"/>
    </source>
</evidence>
<keyword evidence="4 9" id="KW-0963">Cytoplasm</keyword>
<dbReference type="InterPro" id="IPR001296">
    <property type="entry name" value="Glyco_trans_1"/>
</dbReference>
<dbReference type="InterPro" id="IPR001347">
    <property type="entry name" value="SIS_dom"/>
</dbReference>
<evidence type="ECO:0000256" key="5">
    <source>
        <dbReference type="ARBA" id="ARBA00022723"/>
    </source>
</evidence>
<comment type="miscellaneous">
    <text evidence="9">The reaction produces a racemic mixture of D-glycero-alpha-D-manno-heptose 7-phosphate and D-glycero-beta-D-manno-heptose 7-phosphate.</text>
</comment>
<dbReference type="GO" id="GO:0097367">
    <property type="term" value="F:carbohydrate derivative binding"/>
    <property type="evidence" value="ECO:0007669"/>
    <property type="project" value="InterPro"/>
</dbReference>
<accession>A0AAP2DVJ5</accession>
<dbReference type="Pfam" id="PF13439">
    <property type="entry name" value="Glyco_transf_4"/>
    <property type="match status" value="1"/>
</dbReference>
<comment type="cofactor">
    <cofactor evidence="9">
        <name>Zn(2+)</name>
        <dbReference type="ChEBI" id="CHEBI:29105"/>
    </cofactor>
    <text evidence="9">Binds 1 zinc ion per subunit.</text>
</comment>
<comment type="subcellular location">
    <subcellularLocation>
        <location evidence="2 9">Cytoplasm</location>
    </subcellularLocation>
</comment>
<dbReference type="SUPFAM" id="SSF53697">
    <property type="entry name" value="SIS domain"/>
    <property type="match status" value="1"/>
</dbReference>
<dbReference type="InterPro" id="IPR004515">
    <property type="entry name" value="Phosphoheptose_Isoase"/>
</dbReference>
<dbReference type="GO" id="GO:0005737">
    <property type="term" value="C:cytoplasm"/>
    <property type="evidence" value="ECO:0007669"/>
    <property type="project" value="UniProtKB-SubCell"/>
</dbReference>
<dbReference type="PANTHER" id="PTHR30390">
    <property type="entry name" value="SEDOHEPTULOSE 7-PHOSPHATE ISOMERASE / DNAA INITIATOR-ASSOCIATING FACTOR FOR REPLICATION INITIATION"/>
    <property type="match status" value="1"/>
</dbReference>
<comment type="catalytic activity">
    <reaction evidence="1 9">
        <text>2 D-sedoheptulose 7-phosphate = D-glycero-alpha-D-manno-heptose 7-phosphate + D-glycero-beta-D-manno-heptose 7-phosphate</text>
        <dbReference type="Rhea" id="RHEA:27489"/>
        <dbReference type="ChEBI" id="CHEBI:57483"/>
        <dbReference type="ChEBI" id="CHEBI:60203"/>
        <dbReference type="ChEBI" id="CHEBI:60204"/>
        <dbReference type="EC" id="5.3.1.28"/>
    </reaction>
</comment>
<dbReference type="Gene3D" id="3.40.50.10490">
    <property type="entry name" value="Glucose-6-phosphate isomerase like protein, domain 1"/>
    <property type="match status" value="1"/>
</dbReference>
<reference evidence="11 12" key="1">
    <citation type="submission" date="2021-05" db="EMBL/GenBank/DDBJ databases">
        <title>A Polyphasic approach of four new species of the genus Ohtaekwangia: Ohtaekwangia histidinii sp. nov., Ohtaekwangia cretensis sp. nov., Ohtaekwangia indiensis sp. nov., Ohtaekwangia reichenbachii sp. nov. from diverse environment.</title>
        <authorList>
            <person name="Octaviana S."/>
        </authorList>
    </citation>
    <scope>NUCLEOTIDE SEQUENCE [LARGE SCALE GENOMIC DNA]</scope>
    <source>
        <strain evidence="11 12">PWU5</strain>
    </source>
</reference>
<keyword evidence="8 9" id="KW-0119">Carbohydrate metabolism</keyword>
<comment type="caution">
    <text evidence="11">The sequence shown here is derived from an EMBL/GenBank/DDBJ whole genome shotgun (WGS) entry which is preliminary data.</text>
</comment>
<dbReference type="PROSITE" id="PS51464">
    <property type="entry name" value="SIS"/>
    <property type="match status" value="1"/>
</dbReference>
<comment type="pathway">
    <text evidence="9">Carbohydrate biosynthesis; D-glycero-D-manno-heptose 7-phosphate biosynthesis; D-glycero-alpha-D-manno-heptose 7-phosphate and D-glycero-beta-D-manno-heptose 7-phosphate from sedoheptulose 7-phosphate: step 1/1.</text>
</comment>
<evidence type="ECO:0000256" key="1">
    <source>
        <dbReference type="ARBA" id="ARBA00000348"/>
    </source>
</evidence>
<dbReference type="CDD" id="cd03800">
    <property type="entry name" value="GT4_sucrose_synthase"/>
    <property type="match status" value="1"/>
</dbReference>
<dbReference type="Pfam" id="PF00534">
    <property type="entry name" value="Glycos_transf_1"/>
    <property type="match status" value="1"/>
</dbReference>
<dbReference type="GO" id="GO:0008270">
    <property type="term" value="F:zinc ion binding"/>
    <property type="evidence" value="ECO:0007669"/>
    <property type="project" value="UniProtKB-UniRule"/>
</dbReference>
<evidence type="ECO:0000313" key="12">
    <source>
        <dbReference type="Proteomes" id="UP001319080"/>
    </source>
</evidence>
<feature type="domain" description="SIS" evidence="10">
    <location>
        <begin position="454"/>
        <end position="614"/>
    </location>
</feature>
<dbReference type="GO" id="GO:0008968">
    <property type="term" value="F:D-sedoheptulose 7-phosphate isomerase activity"/>
    <property type="evidence" value="ECO:0007669"/>
    <property type="project" value="UniProtKB-UniRule"/>
</dbReference>
<organism evidence="11 12">
    <name type="scientific">Dawidia cretensis</name>
    <dbReference type="NCBI Taxonomy" id="2782350"/>
    <lineage>
        <taxon>Bacteria</taxon>
        <taxon>Pseudomonadati</taxon>
        <taxon>Bacteroidota</taxon>
        <taxon>Cytophagia</taxon>
        <taxon>Cytophagales</taxon>
        <taxon>Chryseotaleaceae</taxon>
        <taxon>Dawidia</taxon>
    </lineage>
</organism>
<dbReference type="RefSeq" id="WP_254083756.1">
    <property type="nucleotide sequence ID" value="NZ_JAHESE010000005.1"/>
</dbReference>
<protein>
    <recommendedName>
        <fullName evidence="9">Phosphoheptose isomerase</fullName>
        <ecNumber evidence="9">5.3.1.28</ecNumber>
    </recommendedName>
    <alternativeName>
        <fullName evidence="9">Sedoheptulose 7-phosphate isomerase</fullName>
    </alternativeName>
</protein>
<dbReference type="CDD" id="cd05006">
    <property type="entry name" value="SIS_GmhA"/>
    <property type="match status" value="1"/>
</dbReference>
<feature type="binding site" evidence="9">
    <location>
        <position position="482"/>
    </location>
    <ligand>
        <name>substrate</name>
    </ligand>
</feature>
<dbReference type="PANTHER" id="PTHR30390:SF6">
    <property type="entry name" value="DNAA INITIATOR-ASSOCIATING PROTEIN DIAA"/>
    <property type="match status" value="1"/>
</dbReference>
<keyword evidence="11" id="KW-0808">Transferase</keyword>
<proteinExistence type="inferred from homology"/>
<dbReference type="SUPFAM" id="SSF53756">
    <property type="entry name" value="UDP-Glycosyltransferase/glycogen phosphorylase"/>
    <property type="match status" value="1"/>
</dbReference>
<feature type="binding site" evidence="9">
    <location>
        <begin position="512"/>
        <end position="513"/>
    </location>
    <ligand>
        <name>substrate</name>
    </ligand>
</feature>
<dbReference type="InterPro" id="IPR028098">
    <property type="entry name" value="Glyco_trans_4-like_N"/>
</dbReference>
<dbReference type="EC" id="5.3.1.28" evidence="9"/>
<evidence type="ECO:0000256" key="7">
    <source>
        <dbReference type="ARBA" id="ARBA00023235"/>
    </source>
</evidence>
<evidence type="ECO:0000256" key="4">
    <source>
        <dbReference type="ARBA" id="ARBA00022490"/>
    </source>
</evidence>
<comment type="similarity">
    <text evidence="3 9">Belongs to the SIS family. GmhA subfamily.</text>
</comment>
<evidence type="ECO:0000256" key="8">
    <source>
        <dbReference type="ARBA" id="ARBA00023277"/>
    </source>
</evidence>
<dbReference type="GO" id="GO:1901135">
    <property type="term" value="P:carbohydrate derivative metabolic process"/>
    <property type="evidence" value="ECO:0007669"/>
    <property type="project" value="InterPro"/>
</dbReference>
<evidence type="ECO:0000256" key="3">
    <source>
        <dbReference type="ARBA" id="ARBA00009894"/>
    </source>
</evidence>
<keyword evidence="7 9" id="KW-0413">Isomerase</keyword>
<dbReference type="HAMAP" id="MF_00067">
    <property type="entry name" value="GmhA"/>
    <property type="match status" value="1"/>
</dbReference>
<dbReference type="Pfam" id="PF13580">
    <property type="entry name" value="SIS_2"/>
    <property type="match status" value="1"/>
</dbReference>
<feature type="binding site" evidence="9">
    <location>
        <position position="478"/>
    </location>
    <ligand>
        <name>Zn(2+)</name>
        <dbReference type="ChEBI" id="CHEBI:29105"/>
    </ligand>
</feature>
<evidence type="ECO:0000256" key="9">
    <source>
        <dbReference type="HAMAP-Rule" id="MF_00067"/>
    </source>
</evidence>
<sequence length="626" mass="69468">MKRKIAFISEHASPLATLGGVDSGGQNVYVGELARQLADIGYAVDIFTRWDNPNLPHVISWLTDVRVIHIEAGPTEFVEKERLFAYMPEFARNMISFMIQEETPYDLVHANFWMSGWVAMEVKKTLSVPFVITFHALGAIRKIHQGEQDKFPAERIDVERLIVQEADQVLAECPQDVDDLMQHYDASRDKITLVPCGFNPNEFYPLDRLLARMVLNLPAQDHIILQLGRMVPRKGVDNVVRALGRMNSTSTTVRLIVVGGESDDITTECNPEIARLQGIAAEAGVSDRVIFAGRKNRDMLKYYYAAADVFITTPWYEPFGITPLEAMACGTPVIGANVGGIKYSVVDGKTGYLVPPQDPDALAARLETLLSSPALLEEMKKNAILRVNTFFTWSRVAALAGKLYERVLQSYQPRELQHKRALDLVEHAFDQAREVFMQSKQVLSGPILEAAEMITEAFRQNKKVLICGNGGSAAESQHLAAELVGRFELSSRKALPAIALTADSSILTAWSNDFGYEQVFARQVEAIGHAGDILFCFTTSGQSANITEALKTALHKNMTCITLTGKDGGEAAQYAHVNIQVPSYSTPRIQEMHLHILHTLCTLIETHLFARRKRESVPAAVLSDTL</sequence>
<dbReference type="InterPro" id="IPR035461">
    <property type="entry name" value="GmhA/DiaA"/>
</dbReference>
<feature type="binding site" evidence="9">
    <location>
        <begin position="469"/>
        <end position="471"/>
    </location>
    <ligand>
        <name>substrate</name>
    </ligand>
</feature>
<comment type="function">
    <text evidence="9">Catalyzes the isomerization of sedoheptulose 7-phosphate in D-glycero-D-manno-heptose 7-phosphate.</text>
</comment>
<dbReference type="Proteomes" id="UP001319080">
    <property type="component" value="Unassembled WGS sequence"/>
</dbReference>
<feature type="binding site" evidence="9">
    <location>
        <position position="543"/>
    </location>
    <ligand>
        <name>substrate</name>
    </ligand>
</feature>
<evidence type="ECO:0000313" key="11">
    <source>
        <dbReference type="EMBL" id="MBT1708166.1"/>
    </source>
</evidence>
<keyword evidence="6 9" id="KW-0862">Zinc</keyword>
<dbReference type="GO" id="GO:0016757">
    <property type="term" value="F:glycosyltransferase activity"/>
    <property type="evidence" value="ECO:0007669"/>
    <property type="project" value="UniProtKB-KW"/>
</dbReference>
<dbReference type="AlphaFoldDB" id="A0AAP2DVJ5"/>
<feature type="binding site" evidence="9">
    <location>
        <position position="590"/>
    </location>
    <ligand>
        <name>Zn(2+)</name>
        <dbReference type="ChEBI" id="CHEBI:29105"/>
    </ligand>
</feature>
<feature type="binding site" evidence="9">
    <location>
        <position position="482"/>
    </location>
    <ligand>
        <name>Zn(2+)</name>
        <dbReference type="ChEBI" id="CHEBI:29105"/>
    </ligand>
</feature>
<dbReference type="EMBL" id="JAHESE010000005">
    <property type="protein sequence ID" value="MBT1708166.1"/>
    <property type="molecule type" value="Genomic_DNA"/>
</dbReference>
<name>A0AAP2DVJ5_9BACT</name>
<feature type="binding site" evidence="9">
    <location>
        <begin position="538"/>
        <end position="540"/>
    </location>
    <ligand>
        <name>substrate</name>
    </ligand>
</feature>
<evidence type="ECO:0000256" key="6">
    <source>
        <dbReference type="ARBA" id="ARBA00022833"/>
    </source>
</evidence>
<dbReference type="InterPro" id="IPR050099">
    <property type="entry name" value="SIS_GmhA/DiaA_subfam"/>
</dbReference>
<dbReference type="GO" id="GO:0005975">
    <property type="term" value="P:carbohydrate metabolic process"/>
    <property type="evidence" value="ECO:0007669"/>
    <property type="project" value="UniProtKB-UniRule"/>
</dbReference>
<keyword evidence="11" id="KW-0328">Glycosyltransferase</keyword>
<keyword evidence="5 9" id="KW-0479">Metal-binding</keyword>
<dbReference type="Gene3D" id="3.40.50.2000">
    <property type="entry name" value="Glycogen Phosphorylase B"/>
    <property type="match status" value="2"/>
</dbReference>
<gene>
    <name evidence="9" type="primary">gmhA</name>
    <name evidence="11" type="ORF">KK062_08025</name>
</gene>
<feature type="binding site" evidence="9">
    <location>
        <position position="590"/>
    </location>
    <ligand>
        <name>substrate</name>
    </ligand>
</feature>
<dbReference type="InterPro" id="IPR046348">
    <property type="entry name" value="SIS_dom_sf"/>
</dbReference>
<evidence type="ECO:0000259" key="10">
    <source>
        <dbReference type="PROSITE" id="PS51464"/>
    </source>
</evidence>
<feature type="binding site" evidence="9">
    <location>
        <position position="598"/>
    </location>
    <ligand>
        <name>Zn(2+)</name>
        <dbReference type="ChEBI" id="CHEBI:29105"/>
    </ligand>
</feature>
<keyword evidence="12" id="KW-1185">Reference proteome</keyword>